<organism evidence="1">
    <name type="scientific">Solibacter usitatus (strain Ellin6076)</name>
    <dbReference type="NCBI Taxonomy" id="234267"/>
    <lineage>
        <taxon>Bacteria</taxon>
        <taxon>Pseudomonadati</taxon>
        <taxon>Acidobacteriota</taxon>
        <taxon>Terriglobia</taxon>
        <taxon>Bryobacterales</taxon>
        <taxon>Solibacteraceae</taxon>
        <taxon>Candidatus Solibacter</taxon>
    </lineage>
</organism>
<dbReference type="Gene3D" id="3.40.50.1820">
    <property type="entry name" value="alpha/beta hydrolase"/>
    <property type="match status" value="2"/>
</dbReference>
<dbReference type="STRING" id="234267.Acid_6090"/>
<dbReference type="eggNOG" id="COG1506">
    <property type="taxonomic scope" value="Bacteria"/>
</dbReference>
<dbReference type="HOGENOM" id="CLU_609569_0_0_0"/>
<dbReference type="KEGG" id="sus:Acid_6090"/>
<accession>Q01TJ9</accession>
<protein>
    <submittedName>
        <fullName evidence="1">Uncharacterized protein</fullName>
    </submittedName>
</protein>
<dbReference type="OrthoDB" id="9805123at2"/>
<dbReference type="SUPFAM" id="SSF53474">
    <property type="entry name" value="alpha/beta-Hydrolases"/>
    <property type="match status" value="1"/>
</dbReference>
<sequence length="449" mass="49000">MILAAMDDRLASAAVSSGNTENFAVNPFVAPGSSDDAEQDLVGSAPLAFDRWDLLWPIAPKPLLVAVSAHDFFGTYSPSYETSGREEFAKLARAYSTLGAADRLGFFEAPLPHSLSYPMRLAVYNWFERHLNHNDREIQEEPPTRPEKDEALWCGPTGSAVRDFGGTTLFALIRDRARSIQTPSQPADLRAILAMDPPAAATPLELRGTTQYRNCEVLAVEVNTAKRVWAPAWLFLPKRAWTRMLLLVEPTGRNGAWHEDELYDQLAGAGIAVCAADVRGVGDLEAQFGPGAAGYARSHQTEENYAWASLILGHSLLGQRTTDIVALSQALVQRYPQATIDLAARDKMTVPALCAAALEPRIKKTYLARHLASWRSVAELEDYACPLASLVPDVLRATDLPGIARSIAPRLVIVAGAIDAAGRLIPRGVAPYAEYRDQPAWDFDALSRL</sequence>
<dbReference type="InParanoid" id="Q01TJ9"/>
<name>Q01TJ9_SOLUE</name>
<dbReference type="InterPro" id="IPR029058">
    <property type="entry name" value="AB_hydrolase_fold"/>
</dbReference>
<dbReference type="EMBL" id="CP000473">
    <property type="protein sequence ID" value="ABJ87021.1"/>
    <property type="molecule type" value="Genomic_DNA"/>
</dbReference>
<proteinExistence type="predicted"/>
<dbReference type="AlphaFoldDB" id="Q01TJ9"/>
<reference evidence="1" key="1">
    <citation type="submission" date="2006-10" db="EMBL/GenBank/DDBJ databases">
        <title>Complete sequence of Solibacter usitatus Ellin6076.</title>
        <authorList>
            <consortium name="US DOE Joint Genome Institute"/>
            <person name="Copeland A."/>
            <person name="Lucas S."/>
            <person name="Lapidus A."/>
            <person name="Barry K."/>
            <person name="Detter J.C."/>
            <person name="Glavina del Rio T."/>
            <person name="Hammon N."/>
            <person name="Israni S."/>
            <person name="Dalin E."/>
            <person name="Tice H."/>
            <person name="Pitluck S."/>
            <person name="Thompson L.S."/>
            <person name="Brettin T."/>
            <person name="Bruce D."/>
            <person name="Han C."/>
            <person name="Tapia R."/>
            <person name="Gilna P."/>
            <person name="Schmutz J."/>
            <person name="Larimer F."/>
            <person name="Land M."/>
            <person name="Hauser L."/>
            <person name="Kyrpides N."/>
            <person name="Mikhailova N."/>
            <person name="Janssen P.H."/>
            <person name="Kuske C.R."/>
            <person name="Richardson P."/>
        </authorList>
    </citation>
    <scope>NUCLEOTIDE SEQUENCE</scope>
    <source>
        <strain evidence="1">Ellin6076</strain>
    </source>
</reference>
<evidence type="ECO:0000313" key="1">
    <source>
        <dbReference type="EMBL" id="ABJ87021.1"/>
    </source>
</evidence>
<gene>
    <name evidence="1" type="ordered locus">Acid_6090</name>
</gene>